<accession>A0A853CWN7</accession>
<dbReference type="InterPro" id="IPR009241">
    <property type="entry name" value="HigB-like"/>
</dbReference>
<dbReference type="Pfam" id="PF05973">
    <property type="entry name" value="Gp49"/>
    <property type="match status" value="1"/>
</dbReference>
<sequence>MPDDEVDLSQWDYALSARDDAYVLKELRKLKASSYAVGKLERAMERVQKGTAKPGECGPVRGDVWELRVNYDNRWYRLLYARTGDRFVALYIGAKKTNKLDPSWTDTAEGRLKEHRSRQ</sequence>
<proteinExistence type="predicted"/>
<protein>
    <submittedName>
        <fullName evidence="2">Putative component of toxin-antitoxin plasmid stabilization module</fullName>
    </submittedName>
</protein>
<feature type="region of interest" description="Disordered" evidence="1">
    <location>
        <begin position="99"/>
        <end position="119"/>
    </location>
</feature>
<dbReference type="Proteomes" id="UP000578352">
    <property type="component" value="Unassembled WGS sequence"/>
</dbReference>
<comment type="caution">
    <text evidence="2">The sequence shown here is derived from an EMBL/GenBank/DDBJ whole genome shotgun (WGS) entry which is preliminary data.</text>
</comment>
<organism evidence="2 3">
    <name type="scientific">Leifsonia shinshuensis</name>
    <dbReference type="NCBI Taxonomy" id="150026"/>
    <lineage>
        <taxon>Bacteria</taxon>
        <taxon>Bacillati</taxon>
        <taxon>Actinomycetota</taxon>
        <taxon>Actinomycetes</taxon>
        <taxon>Micrococcales</taxon>
        <taxon>Microbacteriaceae</taxon>
        <taxon>Leifsonia</taxon>
    </lineage>
</organism>
<gene>
    <name evidence="2" type="ORF">HNR13_003169</name>
</gene>
<evidence type="ECO:0000313" key="2">
    <source>
        <dbReference type="EMBL" id="NYJ24882.1"/>
    </source>
</evidence>
<evidence type="ECO:0000313" key="3">
    <source>
        <dbReference type="Proteomes" id="UP000578352"/>
    </source>
</evidence>
<dbReference type="AlphaFoldDB" id="A0A853CWN7"/>
<reference evidence="2 3" key="1">
    <citation type="submission" date="2020-07" db="EMBL/GenBank/DDBJ databases">
        <title>Sequencing the genomes of 1000 actinobacteria strains.</title>
        <authorList>
            <person name="Klenk H.-P."/>
        </authorList>
    </citation>
    <scope>NUCLEOTIDE SEQUENCE [LARGE SCALE GENOMIC DNA]</scope>
    <source>
        <strain evidence="2 3">DSM 15165</strain>
    </source>
</reference>
<dbReference type="EMBL" id="JACCFL010000001">
    <property type="protein sequence ID" value="NYJ24882.1"/>
    <property type="molecule type" value="Genomic_DNA"/>
</dbReference>
<evidence type="ECO:0000256" key="1">
    <source>
        <dbReference type="SAM" id="MobiDB-lite"/>
    </source>
</evidence>
<name>A0A853CWN7_9MICO</name>
<dbReference type="RefSeq" id="WP_179607307.1">
    <property type="nucleotide sequence ID" value="NZ_BAABEH010000001.1"/>
</dbReference>